<dbReference type="InterPro" id="IPR011990">
    <property type="entry name" value="TPR-like_helical_dom_sf"/>
</dbReference>
<name>A0ABT4WH59_9FLAO</name>
<evidence type="ECO:0008006" key="3">
    <source>
        <dbReference type="Google" id="ProtNLM"/>
    </source>
</evidence>
<comment type="caution">
    <text evidence="1">The sequence shown here is derived from an EMBL/GenBank/DDBJ whole genome shotgun (WGS) entry which is preliminary data.</text>
</comment>
<dbReference type="RefSeq" id="WP_271337709.1">
    <property type="nucleotide sequence ID" value="NZ_JAMZNK010000045.1"/>
</dbReference>
<reference evidence="1 2" key="1">
    <citation type="journal article" date="2023" name="Chemosphere">
        <title>Whole genome analysis of Flavobacterium aziz-sancarii sp. nov., isolated from Ardley Island (Antarctica), revealed a rich resistome and bioremediation potential.</title>
        <authorList>
            <person name="Otur C."/>
            <person name="Okay S."/>
            <person name="Kurt-Kizildogan A."/>
        </authorList>
    </citation>
    <scope>NUCLEOTIDE SEQUENCE [LARGE SCALE GENOMIC DNA]</scope>
    <source>
        <strain evidence="1 2">AC</strain>
    </source>
</reference>
<dbReference type="EMBL" id="JAMZNK010000045">
    <property type="protein sequence ID" value="MDA6071928.1"/>
    <property type="molecule type" value="Genomic_DNA"/>
</dbReference>
<gene>
    <name evidence="1" type="ORF">NJT12_20095</name>
</gene>
<dbReference type="Proteomes" id="UP001212170">
    <property type="component" value="Unassembled WGS sequence"/>
</dbReference>
<keyword evidence="2" id="KW-1185">Reference proteome</keyword>
<proteinExistence type="predicted"/>
<evidence type="ECO:0000313" key="2">
    <source>
        <dbReference type="Proteomes" id="UP001212170"/>
    </source>
</evidence>
<dbReference type="SUPFAM" id="SSF48452">
    <property type="entry name" value="TPR-like"/>
    <property type="match status" value="1"/>
</dbReference>
<organism evidence="1 2">
    <name type="scientific">Flavobacterium azizsancarii</name>
    <dbReference type="NCBI Taxonomy" id="2961580"/>
    <lineage>
        <taxon>Bacteria</taxon>
        <taxon>Pseudomonadati</taxon>
        <taxon>Bacteroidota</taxon>
        <taxon>Flavobacteriia</taxon>
        <taxon>Flavobacteriales</taxon>
        <taxon>Flavobacteriaceae</taxon>
        <taxon>Flavobacterium</taxon>
    </lineage>
</organism>
<protein>
    <recommendedName>
        <fullName evidence="3">Tetratricopeptide repeat protein</fullName>
    </recommendedName>
</protein>
<sequence length="224" mass="25367">MRTHAVFFVTMCVFSSYCFGQRVNNAQFTTEKGQVRSETDNISKEGLVIAGYYVEETINMAFGKTITKYEVSRLSMVNTCDLGPNNTRVVTPIYRKSKIKTVESGLQSKVLVDPVTSTIKPVKVEVVAQAERPQYITVDVVNTYAKVLDKGYKSIDMLTKVADRAYFDGDLVNAAKYYSELFSMSEKLESMYYYRYAQALKGIGQMDKADEMIKLFESKKALIK</sequence>
<evidence type="ECO:0000313" key="1">
    <source>
        <dbReference type="EMBL" id="MDA6071928.1"/>
    </source>
</evidence>
<accession>A0ABT4WH59</accession>